<evidence type="ECO:0000313" key="5">
    <source>
        <dbReference type="EMBL" id="KAE8039003.1"/>
    </source>
</evidence>
<dbReference type="InterPro" id="IPR012677">
    <property type="entry name" value="Nucleotide-bd_a/b_plait_sf"/>
</dbReference>
<evidence type="ECO:0000256" key="3">
    <source>
        <dbReference type="PROSITE-ProRule" id="PRU00176"/>
    </source>
</evidence>
<protein>
    <recommendedName>
        <fullName evidence="4">RRM domain-containing protein</fullName>
    </recommendedName>
</protein>
<feature type="domain" description="RRM" evidence="4">
    <location>
        <begin position="17"/>
        <end position="62"/>
    </location>
</feature>
<dbReference type="InterPro" id="IPR051183">
    <property type="entry name" value="U1_U11-U12_snRNP_70-35kDa"/>
</dbReference>
<dbReference type="GO" id="GO:0071011">
    <property type="term" value="C:precatalytic spliceosome"/>
    <property type="evidence" value="ECO:0007669"/>
    <property type="project" value="TreeGrafter"/>
</dbReference>
<organism evidence="5 6">
    <name type="scientific">Carpinus fangiana</name>
    <dbReference type="NCBI Taxonomy" id="176857"/>
    <lineage>
        <taxon>Eukaryota</taxon>
        <taxon>Viridiplantae</taxon>
        <taxon>Streptophyta</taxon>
        <taxon>Embryophyta</taxon>
        <taxon>Tracheophyta</taxon>
        <taxon>Spermatophyta</taxon>
        <taxon>Magnoliopsida</taxon>
        <taxon>eudicotyledons</taxon>
        <taxon>Gunneridae</taxon>
        <taxon>Pentapetalae</taxon>
        <taxon>rosids</taxon>
        <taxon>fabids</taxon>
        <taxon>Fagales</taxon>
        <taxon>Betulaceae</taxon>
        <taxon>Carpinus</taxon>
    </lineage>
</organism>
<evidence type="ECO:0000256" key="1">
    <source>
        <dbReference type="ARBA" id="ARBA00004123"/>
    </source>
</evidence>
<keyword evidence="6" id="KW-1185">Reference proteome</keyword>
<dbReference type="GO" id="GO:0071004">
    <property type="term" value="C:U2-type prespliceosome"/>
    <property type="evidence" value="ECO:0007669"/>
    <property type="project" value="TreeGrafter"/>
</dbReference>
<dbReference type="OrthoDB" id="439808at2759"/>
<keyword evidence="2" id="KW-0539">Nucleus</keyword>
<dbReference type="GO" id="GO:0000398">
    <property type="term" value="P:mRNA splicing, via spliceosome"/>
    <property type="evidence" value="ECO:0007669"/>
    <property type="project" value="TreeGrafter"/>
</dbReference>
<evidence type="ECO:0000259" key="4">
    <source>
        <dbReference type="PROSITE" id="PS50102"/>
    </source>
</evidence>
<keyword evidence="3" id="KW-0694">RNA-binding</keyword>
<comment type="subcellular location">
    <subcellularLocation>
        <location evidence="1">Nucleus</location>
    </subcellularLocation>
</comment>
<proteinExistence type="predicted"/>
<dbReference type="PANTHER" id="PTHR13952">
    <property type="entry name" value="U1 SMALL NUCLEAR RIBONUCLEOPROTEIN 70 KD"/>
    <property type="match status" value="1"/>
</dbReference>
<dbReference type="PROSITE" id="PS50102">
    <property type="entry name" value="RRM"/>
    <property type="match status" value="1"/>
</dbReference>
<dbReference type="Proteomes" id="UP000327013">
    <property type="component" value="Chromosome 4"/>
</dbReference>
<dbReference type="EMBL" id="CM017324">
    <property type="protein sequence ID" value="KAE8039003.1"/>
    <property type="molecule type" value="Genomic_DNA"/>
</dbReference>
<dbReference type="AlphaFoldDB" id="A0A660KRD8"/>
<dbReference type="GO" id="GO:0003729">
    <property type="term" value="F:mRNA binding"/>
    <property type="evidence" value="ECO:0007669"/>
    <property type="project" value="TreeGrafter"/>
</dbReference>
<gene>
    <name evidence="5" type="ORF">FH972_011456</name>
</gene>
<name>A0A660KRD8_9ROSI</name>
<dbReference type="Gene3D" id="3.30.70.330">
    <property type="match status" value="1"/>
</dbReference>
<sequence length="91" mass="10616">MKIIPWHAKDEELYFLSTRLVKDPRTERPKGFGFVTYESEAEAQKALKAMNGRKLMVFIVHSLAEDDAYEDQWSIEILKKLKHIVKLPSPN</sequence>
<reference evidence="5 6" key="1">
    <citation type="submission" date="2019-06" db="EMBL/GenBank/DDBJ databases">
        <title>A chromosomal-level reference genome of Carpinus fangiana (Coryloideae, Betulaceae).</title>
        <authorList>
            <person name="Yang X."/>
            <person name="Wang Z."/>
            <person name="Zhang L."/>
            <person name="Hao G."/>
            <person name="Liu J."/>
            <person name="Yang Y."/>
        </authorList>
    </citation>
    <scope>NUCLEOTIDE SEQUENCE [LARGE SCALE GENOMIC DNA]</scope>
    <source>
        <strain evidence="5">Cfa_2016G</strain>
        <tissue evidence="5">Leaf</tissue>
    </source>
</reference>
<evidence type="ECO:0000256" key="2">
    <source>
        <dbReference type="ARBA" id="ARBA00023242"/>
    </source>
</evidence>
<dbReference type="InterPro" id="IPR035979">
    <property type="entry name" value="RBD_domain_sf"/>
</dbReference>
<dbReference type="InterPro" id="IPR000504">
    <property type="entry name" value="RRM_dom"/>
</dbReference>
<evidence type="ECO:0000313" key="6">
    <source>
        <dbReference type="Proteomes" id="UP000327013"/>
    </source>
</evidence>
<dbReference type="GO" id="GO:0005685">
    <property type="term" value="C:U1 snRNP"/>
    <property type="evidence" value="ECO:0007669"/>
    <property type="project" value="TreeGrafter"/>
</dbReference>
<dbReference type="Pfam" id="PF00076">
    <property type="entry name" value="RRM_1"/>
    <property type="match status" value="1"/>
</dbReference>
<dbReference type="SUPFAM" id="SSF54928">
    <property type="entry name" value="RNA-binding domain, RBD"/>
    <property type="match status" value="1"/>
</dbReference>
<accession>A0A660KRD8</accession>
<dbReference type="PANTHER" id="PTHR13952:SF21">
    <property type="entry name" value="POLYNUCLEOTIDE ADENYLYLTRANSFERASE DOMAIN_RNA RECOGNITION MOTIF PROTEIN-RELATED"/>
    <property type="match status" value="1"/>
</dbReference>
<dbReference type="GO" id="GO:0030619">
    <property type="term" value="F:U1 snRNA binding"/>
    <property type="evidence" value="ECO:0007669"/>
    <property type="project" value="TreeGrafter"/>
</dbReference>